<reference evidence="2 3" key="1">
    <citation type="submission" date="2016-05" db="EMBL/GenBank/DDBJ databases">
        <title>Comparative analysis of secretome profiles of manganese(II)-oxidizing ascomycete fungi.</title>
        <authorList>
            <consortium name="DOE Joint Genome Institute"/>
            <person name="Zeiner C.A."/>
            <person name="Purvine S.O."/>
            <person name="Zink E.M."/>
            <person name="Wu S."/>
            <person name="Pasa-Tolic L."/>
            <person name="Chaput D.L."/>
            <person name="Haridas S."/>
            <person name="Grigoriev I.V."/>
            <person name="Santelli C.M."/>
            <person name="Hansel C.M."/>
        </authorList>
    </citation>
    <scope>NUCLEOTIDE SEQUENCE [LARGE SCALE GENOMIC DNA]</scope>
    <source>
        <strain evidence="2 3">SRC1lrK2f</strain>
    </source>
</reference>
<evidence type="ECO:0000313" key="2">
    <source>
        <dbReference type="EMBL" id="OAG15286.1"/>
    </source>
</evidence>
<dbReference type="EMBL" id="KV441494">
    <property type="protein sequence ID" value="OAG15286.1"/>
    <property type="molecule type" value="Genomic_DNA"/>
</dbReference>
<dbReference type="Proteomes" id="UP000077248">
    <property type="component" value="Unassembled WGS sequence"/>
</dbReference>
<dbReference type="KEGG" id="aalt:CC77DRAFT_457043"/>
<dbReference type="OMA" id="WRTSETP"/>
<dbReference type="PANTHER" id="PTHR35394:SF5">
    <property type="entry name" value="DUF3176 DOMAIN-CONTAINING PROTEIN"/>
    <property type="match status" value="1"/>
</dbReference>
<keyword evidence="3" id="KW-1185">Reference proteome</keyword>
<dbReference type="GeneID" id="29117367"/>
<keyword evidence="1" id="KW-0472">Membrane</keyword>
<evidence type="ECO:0000313" key="3">
    <source>
        <dbReference type="Proteomes" id="UP000077248"/>
    </source>
</evidence>
<feature type="transmembrane region" description="Helical" evidence="1">
    <location>
        <begin position="12"/>
        <end position="34"/>
    </location>
</feature>
<accession>A0A177D6W2</accession>
<keyword evidence="1" id="KW-1133">Transmembrane helix</keyword>
<sequence length="680" mass="75271">MRSYHIFRSWALEALTVALAIILIALISGVLAFYNGKPVPNWGDNLNLNALLALLSTMLRALLVIIVAQIISQRKWDWYSVKEPRPLADLQQFDYGSRGAYGAMLLVPTVLFKDYITLTATLVLLTSFLVGPCVQQASGIAPCSVPGSKISASLPFPHRVPGDGMVFPESGIPQPEIIAGIISSVVSPNGIENQVNMTCPTGNCTFGDLISGRSQDTIFNDDNRTAHSTVAMCNTCTDVTSLVLQAGIPTSDHPSLAFLKLPNGLNFSTISLNLSMSTMRPTPDLTWMGGLLTDSAREASRWAYVNATFVTSFNLPITASVCSLYPCMRTYSSIVKDNQLHEEETQSNIMRIDSATRSVYFDENKTAHYNFEGNIETFNAHTNNNLSYASIKEPCQAGERTFYVGDKLPEDIMNKTANLSLLDFGQEKTTSFNVTWPKQCVYRQDAKFVKAIATVMNADIFDGFCDEYRICTKNEPPYDSYMSNVGAGSILQSLTTKITTHDMVTSMFDSIASAMTNRFRFQYGISAQDVDLVQGKAWETKVCVSMRIKWLLLPIGLTSVTFILSMWTIITNWRRRHSIPIWKESILPLLFYGQDIAPRDAKALPIQPSGKDTGGDQVEGLMEASTMVAASRKIMVTFRFDDGKTHDTDDQVMSSTVSLLDQDSTPLRRQDSRVSSMVEF</sequence>
<gene>
    <name evidence="2" type="ORF">CC77DRAFT_457043</name>
</gene>
<dbReference type="AlphaFoldDB" id="A0A177D6W2"/>
<protein>
    <submittedName>
        <fullName evidence="2">Uncharacterized protein</fullName>
    </submittedName>
</protein>
<dbReference type="STRING" id="5599.A0A177D6W2"/>
<dbReference type="PANTHER" id="PTHR35394">
    <property type="entry name" value="DUF3176 DOMAIN-CONTAINING PROTEIN"/>
    <property type="match status" value="1"/>
</dbReference>
<dbReference type="VEuPathDB" id="FungiDB:CC77DRAFT_457043"/>
<dbReference type="RefSeq" id="XP_018380707.1">
    <property type="nucleotide sequence ID" value="XM_018531773.1"/>
</dbReference>
<evidence type="ECO:0000256" key="1">
    <source>
        <dbReference type="SAM" id="Phobius"/>
    </source>
</evidence>
<feature type="transmembrane region" description="Helical" evidence="1">
    <location>
        <begin position="46"/>
        <end position="68"/>
    </location>
</feature>
<dbReference type="Pfam" id="PF11374">
    <property type="entry name" value="DUF3176"/>
    <property type="match status" value="1"/>
</dbReference>
<feature type="transmembrane region" description="Helical" evidence="1">
    <location>
        <begin position="550"/>
        <end position="570"/>
    </location>
</feature>
<name>A0A177D6W2_ALTAL</name>
<dbReference type="InterPro" id="IPR021514">
    <property type="entry name" value="DUF3176"/>
</dbReference>
<keyword evidence="1" id="KW-0812">Transmembrane</keyword>
<organism evidence="2 3">
    <name type="scientific">Alternaria alternata</name>
    <name type="common">Alternaria rot fungus</name>
    <name type="synonym">Torula alternata</name>
    <dbReference type="NCBI Taxonomy" id="5599"/>
    <lineage>
        <taxon>Eukaryota</taxon>
        <taxon>Fungi</taxon>
        <taxon>Dikarya</taxon>
        <taxon>Ascomycota</taxon>
        <taxon>Pezizomycotina</taxon>
        <taxon>Dothideomycetes</taxon>
        <taxon>Pleosporomycetidae</taxon>
        <taxon>Pleosporales</taxon>
        <taxon>Pleosporineae</taxon>
        <taxon>Pleosporaceae</taxon>
        <taxon>Alternaria</taxon>
        <taxon>Alternaria sect. Alternaria</taxon>
        <taxon>Alternaria alternata complex</taxon>
    </lineage>
</organism>
<proteinExistence type="predicted"/>